<dbReference type="EMBL" id="REGW02000005">
    <property type="protein sequence ID" value="KAE8296697.1"/>
    <property type="molecule type" value="Genomic_DNA"/>
</dbReference>
<evidence type="ECO:0000256" key="6">
    <source>
        <dbReference type="ARBA" id="ARBA00023242"/>
    </source>
</evidence>
<dbReference type="InterPro" id="IPR008906">
    <property type="entry name" value="HATC_C_dom"/>
</dbReference>
<dbReference type="Pfam" id="PF05699">
    <property type="entry name" value="Dimer_Tnp_hAT"/>
    <property type="match status" value="1"/>
</dbReference>
<evidence type="ECO:0000256" key="4">
    <source>
        <dbReference type="ARBA" id="ARBA00022771"/>
    </source>
</evidence>
<dbReference type="GO" id="GO:0008270">
    <property type="term" value="F:zinc ion binding"/>
    <property type="evidence" value="ECO:0007669"/>
    <property type="project" value="UniProtKB-KW"/>
</dbReference>
<evidence type="ECO:0000313" key="11">
    <source>
        <dbReference type="Proteomes" id="UP000424527"/>
    </source>
</evidence>
<dbReference type="Proteomes" id="UP000424527">
    <property type="component" value="Unassembled WGS sequence"/>
</dbReference>
<feature type="region of interest" description="Disordered" evidence="7">
    <location>
        <begin position="111"/>
        <end position="138"/>
    </location>
</feature>
<evidence type="ECO:0000256" key="3">
    <source>
        <dbReference type="ARBA" id="ARBA00022737"/>
    </source>
</evidence>
<organism evidence="10 11">
    <name type="scientific">Larimichthys crocea</name>
    <name type="common">Large yellow croaker</name>
    <name type="synonym">Pseudosciaena crocea</name>
    <dbReference type="NCBI Taxonomy" id="215358"/>
    <lineage>
        <taxon>Eukaryota</taxon>
        <taxon>Metazoa</taxon>
        <taxon>Chordata</taxon>
        <taxon>Craniata</taxon>
        <taxon>Vertebrata</taxon>
        <taxon>Euteleostomi</taxon>
        <taxon>Actinopterygii</taxon>
        <taxon>Neopterygii</taxon>
        <taxon>Teleostei</taxon>
        <taxon>Neoteleostei</taxon>
        <taxon>Acanthomorphata</taxon>
        <taxon>Eupercaria</taxon>
        <taxon>Sciaenidae</taxon>
        <taxon>Larimichthys</taxon>
    </lineage>
</organism>
<dbReference type="InterPro" id="IPR055088">
    <property type="entry name" value="Fibulin_C"/>
</dbReference>
<dbReference type="PANTHER" id="PTHR46481">
    <property type="entry name" value="ZINC FINGER BED DOMAIN-CONTAINING PROTEIN 4"/>
    <property type="match status" value="1"/>
</dbReference>
<evidence type="ECO:0000259" key="8">
    <source>
        <dbReference type="Pfam" id="PF05699"/>
    </source>
</evidence>
<proteinExistence type="predicted"/>
<dbReference type="GO" id="GO:0046983">
    <property type="term" value="F:protein dimerization activity"/>
    <property type="evidence" value="ECO:0007669"/>
    <property type="project" value="InterPro"/>
</dbReference>
<evidence type="ECO:0000256" key="5">
    <source>
        <dbReference type="ARBA" id="ARBA00022833"/>
    </source>
</evidence>
<dbReference type="InterPro" id="IPR052035">
    <property type="entry name" value="ZnF_BED_domain_contain"/>
</dbReference>
<keyword evidence="3" id="KW-0677">Repeat</keyword>
<protein>
    <submittedName>
        <fullName evidence="10">Fibulin-7</fullName>
    </submittedName>
</protein>
<feature type="domain" description="HAT C-terminal dimerisation" evidence="8">
    <location>
        <begin position="170"/>
        <end position="214"/>
    </location>
</feature>
<dbReference type="Pfam" id="PF22914">
    <property type="entry name" value="Fibulin_C"/>
    <property type="match status" value="1"/>
</dbReference>
<dbReference type="AlphaFoldDB" id="A0A6G0IZC4"/>
<evidence type="ECO:0000256" key="2">
    <source>
        <dbReference type="ARBA" id="ARBA00022723"/>
    </source>
</evidence>
<keyword evidence="4" id="KW-0863">Zinc-finger</keyword>
<dbReference type="InterPro" id="IPR012337">
    <property type="entry name" value="RNaseH-like_sf"/>
</dbReference>
<comment type="caution">
    <text evidence="10">The sequence shown here is derived from an EMBL/GenBank/DDBJ whole genome shotgun (WGS) entry which is preliminary data.</text>
</comment>
<evidence type="ECO:0000259" key="9">
    <source>
        <dbReference type="Pfam" id="PF22914"/>
    </source>
</evidence>
<comment type="subcellular location">
    <subcellularLocation>
        <location evidence="1">Nucleus</location>
    </subcellularLocation>
</comment>
<evidence type="ECO:0000256" key="7">
    <source>
        <dbReference type="SAM" id="MobiDB-lite"/>
    </source>
</evidence>
<evidence type="ECO:0000313" key="10">
    <source>
        <dbReference type="EMBL" id="KAE8296697.1"/>
    </source>
</evidence>
<accession>A0A6G0IZC4</accession>
<reference evidence="10 11" key="1">
    <citation type="submission" date="2019-07" db="EMBL/GenBank/DDBJ databases">
        <title>Chromosome genome assembly for large yellow croaker.</title>
        <authorList>
            <person name="Xiao S."/>
        </authorList>
    </citation>
    <scope>NUCLEOTIDE SEQUENCE [LARGE SCALE GENOMIC DNA]</scope>
    <source>
        <strain evidence="10">JMULYC20181020</strain>
        <tissue evidence="10">Muscle</tissue>
    </source>
</reference>
<gene>
    <name evidence="10" type="ORF">D5F01_LYC05458</name>
</gene>
<name>A0A6G0IZC4_LARCR</name>
<sequence>MEKVITLLQPFDQLTRAISSAEATAADVIPGVVSLTRLLAKTDESDKGVQTAKHTLLEAVCKRFDGVQTEPLYAIATMVDARYKDRYFDPDKKEGARNMLLKVVDEMASVGSDQQEEAAGASAGDPGWEDQDHPPKKARAGSLLDMYQEIITENDVTNPTTGDLALQVHAYLGEATIPKTACPFKYWSSTQIRFPALAQVARKYLTAPCTSIDSAPPASCSGCRRLEYWVTRYAFGLAGGRGRGHFSVQRSGRQTGTLLLVTPIKGPAALEAEVEMSELEHNSLLGRYLTKVTLFVSPYEF</sequence>
<dbReference type="GO" id="GO:0005634">
    <property type="term" value="C:nucleus"/>
    <property type="evidence" value="ECO:0007669"/>
    <property type="project" value="UniProtKB-SubCell"/>
</dbReference>
<feature type="domain" description="Fibulin C-terminal Ig-like" evidence="9">
    <location>
        <begin position="232"/>
        <end position="298"/>
    </location>
</feature>
<dbReference type="PANTHER" id="PTHR46481:SF10">
    <property type="entry name" value="ZINC FINGER BED DOMAIN-CONTAINING PROTEIN 39"/>
    <property type="match status" value="1"/>
</dbReference>
<keyword evidence="11" id="KW-1185">Reference proteome</keyword>
<keyword evidence="2" id="KW-0479">Metal-binding</keyword>
<keyword evidence="6" id="KW-0539">Nucleus</keyword>
<evidence type="ECO:0000256" key="1">
    <source>
        <dbReference type="ARBA" id="ARBA00004123"/>
    </source>
</evidence>
<keyword evidence="5" id="KW-0862">Zinc</keyword>
<dbReference type="SUPFAM" id="SSF53098">
    <property type="entry name" value="Ribonuclease H-like"/>
    <property type="match status" value="1"/>
</dbReference>